<comment type="caution">
    <text evidence="4">The sequence shown here is derived from an EMBL/GenBank/DDBJ whole genome shotgun (WGS) entry which is preliminary data.</text>
</comment>
<evidence type="ECO:0000313" key="3">
    <source>
        <dbReference type="EMBL" id="TXJ33763.1"/>
    </source>
</evidence>
<dbReference type="EMBL" id="SAYA01000002">
    <property type="protein sequence ID" value="TXJ28182.1"/>
    <property type="molecule type" value="Genomic_DNA"/>
</dbReference>
<dbReference type="InterPro" id="IPR041966">
    <property type="entry name" value="LOTUS-like"/>
</dbReference>
<dbReference type="Proteomes" id="UP000325002">
    <property type="component" value="Unassembled WGS sequence"/>
</dbReference>
<dbReference type="Gene3D" id="3.30.420.610">
    <property type="entry name" value="LOTUS domain-like"/>
    <property type="match status" value="1"/>
</dbReference>
<name>A0A5C8F6G3_9SPIR</name>
<keyword evidence="5" id="KW-1185">Reference proteome</keyword>
<dbReference type="Proteomes" id="UP000322659">
    <property type="component" value="Unassembled WGS sequence"/>
</dbReference>
<evidence type="ECO:0000313" key="4">
    <source>
        <dbReference type="EMBL" id="TXJ40474.1"/>
    </source>
</evidence>
<dbReference type="InterPro" id="IPR021139">
    <property type="entry name" value="NYN"/>
</dbReference>
<dbReference type="CDD" id="cd11297">
    <property type="entry name" value="PIN_LabA-like_N_1"/>
    <property type="match status" value="1"/>
</dbReference>
<dbReference type="EMBL" id="SAYD01000008">
    <property type="protein sequence ID" value="TXJ40474.1"/>
    <property type="molecule type" value="Genomic_DNA"/>
</dbReference>
<dbReference type="Gene3D" id="3.40.50.1010">
    <property type="entry name" value="5'-nuclease"/>
    <property type="match status" value="1"/>
</dbReference>
<evidence type="ECO:0000313" key="7">
    <source>
        <dbReference type="Proteomes" id="UP000325002"/>
    </source>
</evidence>
<dbReference type="PANTHER" id="PTHR35811:SF1">
    <property type="entry name" value="HTH OST-TYPE DOMAIN-CONTAINING PROTEIN"/>
    <property type="match status" value="1"/>
</dbReference>
<feature type="domain" description="NYN" evidence="1">
    <location>
        <begin position="5"/>
        <end position="139"/>
    </location>
</feature>
<dbReference type="GO" id="GO:0004540">
    <property type="term" value="F:RNA nuclease activity"/>
    <property type="evidence" value="ECO:0007669"/>
    <property type="project" value="InterPro"/>
</dbReference>
<gene>
    <name evidence="3" type="ORF">EPJ71_02995</name>
    <name evidence="2" type="ORF">EPJ73_02015</name>
    <name evidence="4" type="ORF">EPJ81_02115</name>
</gene>
<evidence type="ECO:0000259" key="1">
    <source>
        <dbReference type="Pfam" id="PF01936"/>
    </source>
</evidence>
<dbReference type="RefSeq" id="WP_021958551.1">
    <property type="nucleotide sequence ID" value="NZ_SAXV01000009.1"/>
</dbReference>
<evidence type="ECO:0000313" key="6">
    <source>
        <dbReference type="Proteomes" id="UP000324336"/>
    </source>
</evidence>
<dbReference type="Proteomes" id="UP000324336">
    <property type="component" value="Unassembled WGS sequence"/>
</dbReference>
<dbReference type="PANTHER" id="PTHR35811">
    <property type="entry name" value="SLR1870 PROTEIN"/>
    <property type="match status" value="1"/>
</dbReference>
<accession>A0A5C8F6G3</accession>
<proteinExistence type="predicted"/>
<protein>
    <submittedName>
        <fullName evidence="4">NYN domain-containing protein</fullName>
    </submittedName>
</protein>
<evidence type="ECO:0000313" key="2">
    <source>
        <dbReference type="EMBL" id="TXJ28182.1"/>
    </source>
</evidence>
<reference evidence="5 6" key="1">
    <citation type="journal article" date="1992" name="Lakartidningen">
        <title>[Penicillin V and not amoxicillin is the first choice preparation in acute otitis].</title>
        <authorList>
            <person name="Kamme C."/>
            <person name="Lundgren K."/>
            <person name="Prellner K."/>
        </authorList>
    </citation>
    <scope>NUCLEOTIDE SEQUENCE [LARGE SCALE GENOMIC DNA]</scope>
    <source>
        <strain evidence="4 7">PC3997IV</strain>
        <strain evidence="2 6">PC4597II</strain>
        <strain evidence="3 5">PC5099IV</strain>
    </source>
</reference>
<dbReference type="Pfam" id="PF01936">
    <property type="entry name" value="NYN"/>
    <property type="match status" value="1"/>
</dbReference>
<sequence length="228" mass="26740">MENKKIALFIDAENISSDYAKFIFDKVSSYGEIIIKRIYADWTNEQPKNWKDNIGEYSITAIQCFTFASKKNSSDMYLTTDIAEILYEKNIDIFVIVSSDSDYTSWVQKIREKGKQALGFGELKTIKSYVNSFNEFFYLNVKEKDERLNKELVDDLNVIVDNLIEEKGIAEYTQISIGIRRKYADFIPSNYGCKRFKELIDKYLSITTNKYKKNIKDDNKSYYLSEEK</sequence>
<organism evidence="4 7">
    <name type="scientific">Brachyspira aalborgi</name>
    <dbReference type="NCBI Taxonomy" id="29522"/>
    <lineage>
        <taxon>Bacteria</taxon>
        <taxon>Pseudomonadati</taxon>
        <taxon>Spirochaetota</taxon>
        <taxon>Spirochaetia</taxon>
        <taxon>Brachyspirales</taxon>
        <taxon>Brachyspiraceae</taxon>
        <taxon>Brachyspira</taxon>
    </lineage>
</organism>
<evidence type="ECO:0000313" key="5">
    <source>
        <dbReference type="Proteomes" id="UP000322659"/>
    </source>
</evidence>
<dbReference type="AlphaFoldDB" id="A0A5C8F6G3"/>
<dbReference type="EMBL" id="SAXZ01000006">
    <property type="protein sequence ID" value="TXJ33763.1"/>
    <property type="molecule type" value="Genomic_DNA"/>
</dbReference>
<reference evidence="4" key="2">
    <citation type="submission" date="2019-01" db="EMBL/GenBank/DDBJ databases">
        <authorList>
            <person name="Thorell K."/>
        </authorList>
    </citation>
    <scope>NUCLEOTIDE SEQUENCE</scope>
    <source>
        <strain evidence="4">PC3997IV</strain>
        <strain evidence="2">PC4597II</strain>
        <strain evidence="3">PC5099IV</strain>
    </source>
</reference>